<dbReference type="RefSeq" id="WP_147705559.1">
    <property type="nucleotide sequence ID" value="NZ_VDUY01000007.1"/>
</dbReference>
<dbReference type="OrthoDB" id="8970554at2"/>
<dbReference type="GO" id="GO:0005829">
    <property type="term" value="C:cytosol"/>
    <property type="evidence" value="ECO:0007669"/>
    <property type="project" value="TreeGrafter"/>
</dbReference>
<feature type="region of interest" description="Disordered" evidence="3">
    <location>
        <begin position="79"/>
        <end position="162"/>
    </location>
</feature>
<dbReference type="PANTHER" id="PTHR34772:SF1">
    <property type="entry name" value="RNA-BINDING PROTEIN HFQ"/>
    <property type="match status" value="1"/>
</dbReference>
<reference evidence="4 5" key="1">
    <citation type="submission" date="2019-06" db="EMBL/GenBank/DDBJ databases">
        <title>Quisquiliibacterium sp. nov., isolated from a maize field.</title>
        <authorList>
            <person name="Lin S.-Y."/>
            <person name="Tsai C.-F."/>
            <person name="Young C.-C."/>
        </authorList>
    </citation>
    <scope>NUCLEOTIDE SEQUENCE [LARGE SCALE GENOMIC DNA]</scope>
    <source>
        <strain evidence="4 5">CC-CFT501</strain>
    </source>
</reference>
<organism evidence="4 5">
    <name type="scientific">Zeimonas arvi</name>
    <dbReference type="NCBI Taxonomy" id="2498847"/>
    <lineage>
        <taxon>Bacteria</taxon>
        <taxon>Pseudomonadati</taxon>
        <taxon>Pseudomonadota</taxon>
        <taxon>Betaproteobacteria</taxon>
        <taxon>Burkholderiales</taxon>
        <taxon>Burkholderiaceae</taxon>
        <taxon>Zeimonas</taxon>
    </lineage>
</organism>
<dbReference type="Pfam" id="PF17209">
    <property type="entry name" value="Hfq"/>
    <property type="match status" value="1"/>
</dbReference>
<evidence type="ECO:0008006" key="6">
    <source>
        <dbReference type="Google" id="ProtNLM"/>
    </source>
</evidence>
<keyword evidence="2" id="KW-0346">Stress response</keyword>
<dbReference type="EMBL" id="VDUY01000007">
    <property type="protein sequence ID" value="TXL63865.1"/>
    <property type="molecule type" value="Genomic_DNA"/>
</dbReference>
<keyword evidence="1" id="KW-0694">RNA-binding</keyword>
<dbReference type="InterPro" id="IPR005001">
    <property type="entry name" value="Hfq"/>
</dbReference>
<keyword evidence="5" id="KW-1185">Reference proteome</keyword>
<dbReference type="PANTHER" id="PTHR34772">
    <property type="entry name" value="RNA-BINDING PROTEIN HFQ"/>
    <property type="match status" value="1"/>
</dbReference>
<dbReference type="GO" id="GO:0006355">
    <property type="term" value="P:regulation of DNA-templated transcription"/>
    <property type="evidence" value="ECO:0007669"/>
    <property type="project" value="InterPro"/>
</dbReference>
<dbReference type="InterPro" id="IPR010920">
    <property type="entry name" value="LSM_dom_sf"/>
</dbReference>
<evidence type="ECO:0000256" key="3">
    <source>
        <dbReference type="SAM" id="MobiDB-lite"/>
    </source>
</evidence>
<name>A0A5C8NSL2_9BURK</name>
<dbReference type="GO" id="GO:0043487">
    <property type="term" value="P:regulation of RNA stability"/>
    <property type="evidence" value="ECO:0007669"/>
    <property type="project" value="TreeGrafter"/>
</dbReference>
<comment type="caution">
    <text evidence="4">The sequence shown here is derived from an EMBL/GenBank/DDBJ whole genome shotgun (WGS) entry which is preliminary data.</text>
</comment>
<dbReference type="Gene3D" id="2.30.30.100">
    <property type="match status" value="1"/>
</dbReference>
<evidence type="ECO:0000256" key="1">
    <source>
        <dbReference type="ARBA" id="ARBA00022884"/>
    </source>
</evidence>
<evidence type="ECO:0000313" key="5">
    <source>
        <dbReference type="Proteomes" id="UP000321548"/>
    </source>
</evidence>
<evidence type="ECO:0000256" key="2">
    <source>
        <dbReference type="ARBA" id="ARBA00023016"/>
    </source>
</evidence>
<dbReference type="AlphaFoldDB" id="A0A5C8NSL2"/>
<dbReference type="GO" id="GO:0045974">
    <property type="term" value="P:regulation of translation, ncRNA-mediated"/>
    <property type="evidence" value="ECO:0007669"/>
    <property type="project" value="TreeGrafter"/>
</dbReference>
<dbReference type="GO" id="GO:0003723">
    <property type="term" value="F:RNA binding"/>
    <property type="evidence" value="ECO:0007669"/>
    <property type="project" value="UniProtKB-KW"/>
</dbReference>
<dbReference type="SUPFAM" id="SSF50182">
    <property type="entry name" value="Sm-like ribonucleoproteins"/>
    <property type="match status" value="1"/>
</dbReference>
<dbReference type="Proteomes" id="UP000321548">
    <property type="component" value="Unassembled WGS sequence"/>
</dbReference>
<protein>
    <recommendedName>
        <fullName evidence="6">RNA chaperone Hfq</fullName>
    </recommendedName>
</protein>
<proteinExistence type="predicted"/>
<sequence>MPQTADREPGATVRADGRTENAQFMFLNRLRRERSRVEIYLVSGTRLQGRIQSFDGRMLLLATETGVVALYHQATATVQRSLARPKRGMPRSQEDRPRKVMLRPRSDAGYAAEPRHEEDAPARPPFGLRQAADYGASGGQPATPPVVIKKRRSRLLVKPDEE</sequence>
<accession>A0A5C8NSL2</accession>
<gene>
    <name evidence="4" type="ORF">FHP08_16365</name>
</gene>
<evidence type="ECO:0000313" key="4">
    <source>
        <dbReference type="EMBL" id="TXL63865.1"/>
    </source>
</evidence>